<reference evidence="1 2" key="1">
    <citation type="submission" date="2016-03" db="EMBL/GenBank/DDBJ databases">
        <title>Draft genome sequence of Gluconobacter cerinus strain CECT 9110.</title>
        <authorList>
            <person name="Sainz F."/>
            <person name="Mas A."/>
            <person name="Torija M.J."/>
        </authorList>
    </citation>
    <scope>NUCLEOTIDE SEQUENCE [LARGE SCALE GENOMIC DNA]</scope>
    <source>
        <strain evidence="1 2">CECT 9110</strain>
    </source>
</reference>
<dbReference type="PATRIC" id="fig|38307.3.peg.1986"/>
<sequence>MFDIITQRLFRNIITRAILCWLSHGRSLKTLESQLGFFSNHLSRFYNAMRTRIQAVH</sequence>
<comment type="caution">
    <text evidence="1">The sequence shown here is derived from an EMBL/GenBank/DDBJ whole genome shotgun (WGS) entry which is preliminary data.</text>
</comment>
<evidence type="ECO:0008006" key="3">
    <source>
        <dbReference type="Google" id="ProtNLM"/>
    </source>
</evidence>
<accession>A0A1B6VJC8</accession>
<name>A0A1B6VJC8_9PROT</name>
<dbReference type="EMBL" id="LUTU01000008">
    <property type="protein sequence ID" value="OAJ67329.1"/>
    <property type="molecule type" value="Genomic_DNA"/>
</dbReference>
<dbReference type="AlphaFoldDB" id="A0A1B6VJC8"/>
<proteinExistence type="predicted"/>
<evidence type="ECO:0000313" key="1">
    <source>
        <dbReference type="EMBL" id="OAJ67329.1"/>
    </source>
</evidence>
<dbReference type="Proteomes" id="UP000077786">
    <property type="component" value="Unassembled WGS sequence"/>
</dbReference>
<gene>
    <name evidence="1" type="ORF">A0123_01928</name>
</gene>
<organism evidence="1 2">
    <name type="scientific">Gluconobacter cerinus</name>
    <dbReference type="NCBI Taxonomy" id="38307"/>
    <lineage>
        <taxon>Bacteria</taxon>
        <taxon>Pseudomonadati</taxon>
        <taxon>Pseudomonadota</taxon>
        <taxon>Alphaproteobacteria</taxon>
        <taxon>Acetobacterales</taxon>
        <taxon>Acetobacteraceae</taxon>
        <taxon>Gluconobacter</taxon>
    </lineage>
</organism>
<protein>
    <recommendedName>
        <fullName evidence="3">Transposase</fullName>
    </recommendedName>
</protein>
<evidence type="ECO:0000313" key="2">
    <source>
        <dbReference type="Proteomes" id="UP000077786"/>
    </source>
</evidence>